<reference evidence="2" key="2">
    <citation type="submission" date="2016-02" db="EMBL/GenBank/DDBJ databases">
        <title>Draft genome sequence of five rapidly growing Mycobacterium species.</title>
        <authorList>
            <person name="Katahira K."/>
            <person name="Gotou Y."/>
            <person name="Iida K."/>
            <person name="Ogura Y."/>
            <person name="Hayashi T."/>
        </authorList>
    </citation>
    <scope>NUCLEOTIDE SEQUENCE [LARGE SCALE GENOMIC DNA]</scope>
    <source>
        <strain evidence="2">JCM15298</strain>
    </source>
</reference>
<organism evidence="1 2">
    <name type="scientific">Mycolicibacterium canariasense</name>
    <name type="common">Mycobacterium canariasense</name>
    <dbReference type="NCBI Taxonomy" id="228230"/>
    <lineage>
        <taxon>Bacteria</taxon>
        <taxon>Bacillati</taxon>
        <taxon>Actinomycetota</taxon>
        <taxon>Actinomycetes</taxon>
        <taxon>Mycobacteriales</taxon>
        <taxon>Mycobacteriaceae</taxon>
        <taxon>Mycolicibacterium</taxon>
    </lineage>
</organism>
<dbReference type="OrthoDB" id="4762915at2"/>
<comment type="caution">
    <text evidence="1">The sequence shown here is derived from an EMBL/GenBank/DDBJ whole genome shotgun (WGS) entry which is preliminary data.</text>
</comment>
<sequence length="102" mass="11228">MATLAQARRFIAEHGVWLNAIGDTTGGWTAVAREYTTFKHSNVYFTITVVDPDGGLWQYLVGESTYDGVEVSGDPYPVTAVTQTKNVVTFTPRLVPRTQEST</sequence>
<proteinExistence type="predicted"/>
<keyword evidence="2" id="KW-1185">Reference proteome</keyword>
<protein>
    <submittedName>
        <fullName evidence="1">Uncharacterized protein</fullName>
    </submittedName>
</protein>
<evidence type="ECO:0000313" key="1">
    <source>
        <dbReference type="EMBL" id="GAS94880.1"/>
    </source>
</evidence>
<dbReference type="Proteomes" id="UP000069443">
    <property type="component" value="Unassembled WGS sequence"/>
</dbReference>
<dbReference type="STRING" id="228230.RMCC_1846"/>
<name>A0A117I9K4_MYCCR</name>
<evidence type="ECO:0000313" key="2">
    <source>
        <dbReference type="Proteomes" id="UP000069443"/>
    </source>
</evidence>
<dbReference type="RefSeq" id="WP_062656070.1">
    <property type="nucleotide sequence ID" value="NZ_BCSY01000035.1"/>
</dbReference>
<dbReference type="AlphaFoldDB" id="A0A117I9K4"/>
<dbReference type="EMBL" id="BCSY01000035">
    <property type="protein sequence ID" value="GAS94880.1"/>
    <property type="molecule type" value="Genomic_DNA"/>
</dbReference>
<accession>A0A117I9K4</accession>
<gene>
    <name evidence="1" type="ORF">RMCC_1846</name>
</gene>
<reference evidence="2" key="1">
    <citation type="journal article" date="2016" name="Genome Announc.">
        <title>Draft Genome Sequences of Five Rapidly Growing Mycobacterium Species, M. thermoresistibile, M. fortuitum subsp. acetamidolyticum, M. canariasense, M. brisbanense, and M. novocastrense.</title>
        <authorList>
            <person name="Katahira K."/>
            <person name="Ogura Y."/>
            <person name="Gotoh Y."/>
            <person name="Hayashi T."/>
        </authorList>
    </citation>
    <scope>NUCLEOTIDE SEQUENCE [LARGE SCALE GENOMIC DNA]</scope>
    <source>
        <strain evidence="2">JCM15298</strain>
    </source>
</reference>